<sequence>MMLLADEDGTASPMTSLVDLLLLELFFTFPCKPDGFLESDDRPDLNTSDRSAEGFVAANSPKIWKERSAPITGRSDCESGLIRLVKRSLGMQWARPGWGPAGPLMGSVGENQPIIHCISYSQSRRGSLSFAGIRAKSVGEEIP</sequence>
<comment type="caution">
    <text evidence="1">The sequence shown here is derived from an EMBL/GenBank/DDBJ whole genome shotgun (WGS) entry which is preliminary data.</text>
</comment>
<accession>A0AAN7QB83</accession>
<organism evidence="1 2">
    <name type="scientific">Trapa natans</name>
    <name type="common">Water chestnut</name>
    <dbReference type="NCBI Taxonomy" id="22666"/>
    <lineage>
        <taxon>Eukaryota</taxon>
        <taxon>Viridiplantae</taxon>
        <taxon>Streptophyta</taxon>
        <taxon>Embryophyta</taxon>
        <taxon>Tracheophyta</taxon>
        <taxon>Spermatophyta</taxon>
        <taxon>Magnoliopsida</taxon>
        <taxon>eudicotyledons</taxon>
        <taxon>Gunneridae</taxon>
        <taxon>Pentapetalae</taxon>
        <taxon>rosids</taxon>
        <taxon>malvids</taxon>
        <taxon>Myrtales</taxon>
        <taxon>Lythraceae</taxon>
        <taxon>Trapa</taxon>
    </lineage>
</organism>
<dbReference type="AlphaFoldDB" id="A0AAN7QB83"/>
<keyword evidence="2" id="KW-1185">Reference proteome</keyword>
<dbReference type="EMBL" id="JAXQNO010000024">
    <property type="protein sequence ID" value="KAK4762724.1"/>
    <property type="molecule type" value="Genomic_DNA"/>
</dbReference>
<protein>
    <submittedName>
        <fullName evidence="1">Uncharacterized protein</fullName>
    </submittedName>
</protein>
<gene>
    <name evidence="1" type="ORF">SAY86_008492</name>
</gene>
<name>A0AAN7QB83_TRANT</name>
<dbReference type="Proteomes" id="UP001346149">
    <property type="component" value="Unassembled WGS sequence"/>
</dbReference>
<evidence type="ECO:0000313" key="2">
    <source>
        <dbReference type="Proteomes" id="UP001346149"/>
    </source>
</evidence>
<evidence type="ECO:0000313" key="1">
    <source>
        <dbReference type="EMBL" id="KAK4762724.1"/>
    </source>
</evidence>
<reference evidence="1 2" key="1">
    <citation type="journal article" date="2023" name="Hortic Res">
        <title>Pangenome of water caltrop reveals structural variations and asymmetric subgenome divergence after allopolyploidization.</title>
        <authorList>
            <person name="Zhang X."/>
            <person name="Chen Y."/>
            <person name="Wang L."/>
            <person name="Yuan Y."/>
            <person name="Fang M."/>
            <person name="Shi L."/>
            <person name="Lu R."/>
            <person name="Comes H.P."/>
            <person name="Ma Y."/>
            <person name="Chen Y."/>
            <person name="Huang G."/>
            <person name="Zhou Y."/>
            <person name="Zheng Z."/>
            <person name="Qiu Y."/>
        </authorList>
    </citation>
    <scope>NUCLEOTIDE SEQUENCE [LARGE SCALE GENOMIC DNA]</scope>
    <source>
        <strain evidence="1">F231</strain>
    </source>
</reference>
<proteinExistence type="predicted"/>